<proteinExistence type="inferred from homology"/>
<evidence type="ECO:0000313" key="9">
    <source>
        <dbReference type="EMBL" id="MBO8467382.1"/>
    </source>
</evidence>
<feature type="domain" description="TonB-dependent receptor plug" evidence="8">
    <location>
        <begin position="64"/>
        <end position="138"/>
    </location>
</feature>
<comment type="caution">
    <text evidence="9">The sequence shown here is derived from an EMBL/GenBank/DDBJ whole genome shotgun (WGS) entry which is preliminary data.</text>
</comment>
<sequence length="702" mass="78287">LILWISIASLTDICCQAADRDKEIADTLEKSVVYASKSPAAFTGLKRLDHEDLLGGAAILGSPDAIKVLQNLPGIASGMELMSGLYVHGGDGSDNLFMLDGVPLFQVSHLGGLFSSFNTDIIRSVDFYKSGFPARYGGKISSVVDVRTRDGSMEEFGGSFSIGLIDGRISLGGPIIRNRLSYDVAIRRSWLDAITAPILAIGNSGNGTKTRGGYALFDSNVNLTYTPGPDDRINLRFFAGTDRFNYSESEEEKYYGKEIYYAESGEGMKMKWGNIAASASWKHGFSRRSGISTVIYYSRGYSDIRDRQQSNDFTDEILTTGTSSEMLAGSANAAGLRSILTLSFRRHILSAGVEYQNTWYSPSRSVQRTEGDRTTVSDSGSKQYRANEASVFIEDGMTFGPFSLTAGIRLDGYFTDGAAYFRPQPRISASYSISDRVIAKASYESMSQYAHLLSSIYIDLPTNLWMPSTDIVRPSDSRQAAAGVYARLSRHWHVDIGGYWRSIQNCLIYSGAGSLFPPVDRWEEEFISGKGRSYGAELEVHYLSGKITGTACYTLSWNQRRFDELHSTWFRDRFDNRHKLTITCSYRITDNIDINATWNYHSGNRVTVPEHTVCLPGGEIKYLFSEPYNASMPDYHRLDLGCNIRRKTRRGNEGIWNISIYNAYCRMNPVFMRTTINDEGKPKAIVYSLVPIIPSFSYTLKF</sequence>
<protein>
    <submittedName>
        <fullName evidence="9">TonB-dependent receptor plug domain-containing protein</fullName>
    </submittedName>
</protein>
<evidence type="ECO:0000256" key="4">
    <source>
        <dbReference type="ARBA" id="ARBA00022692"/>
    </source>
</evidence>
<evidence type="ECO:0000256" key="2">
    <source>
        <dbReference type="ARBA" id="ARBA00022448"/>
    </source>
</evidence>
<keyword evidence="9" id="KW-0675">Receptor</keyword>
<evidence type="ECO:0000256" key="5">
    <source>
        <dbReference type="ARBA" id="ARBA00023136"/>
    </source>
</evidence>
<evidence type="ECO:0000259" key="8">
    <source>
        <dbReference type="Pfam" id="PF07715"/>
    </source>
</evidence>
<keyword evidence="2 7" id="KW-0813">Transport</keyword>
<dbReference type="PROSITE" id="PS52016">
    <property type="entry name" value="TONB_DEPENDENT_REC_3"/>
    <property type="match status" value="1"/>
</dbReference>
<dbReference type="SUPFAM" id="SSF56935">
    <property type="entry name" value="Porins"/>
    <property type="match status" value="1"/>
</dbReference>
<dbReference type="InterPro" id="IPR037066">
    <property type="entry name" value="Plug_dom_sf"/>
</dbReference>
<reference evidence="9" key="2">
    <citation type="journal article" date="2021" name="PeerJ">
        <title>Extensive microbial diversity within the chicken gut microbiome revealed by metagenomics and culture.</title>
        <authorList>
            <person name="Gilroy R."/>
            <person name="Ravi A."/>
            <person name="Getino M."/>
            <person name="Pursley I."/>
            <person name="Horton D.L."/>
            <person name="Alikhan N.F."/>
            <person name="Baker D."/>
            <person name="Gharbi K."/>
            <person name="Hall N."/>
            <person name="Watson M."/>
            <person name="Adriaenssens E.M."/>
            <person name="Foster-Nyarko E."/>
            <person name="Jarju S."/>
            <person name="Secka A."/>
            <person name="Antonio M."/>
            <person name="Oren A."/>
            <person name="Chaudhuri R.R."/>
            <person name="La Ragione R."/>
            <person name="Hildebrand F."/>
            <person name="Pallen M.J."/>
        </authorList>
    </citation>
    <scope>NUCLEOTIDE SEQUENCE</scope>
    <source>
        <strain evidence="9">B1-15692</strain>
    </source>
</reference>
<dbReference type="EMBL" id="JADIMH010000036">
    <property type="protein sequence ID" value="MBO8467382.1"/>
    <property type="molecule type" value="Genomic_DNA"/>
</dbReference>
<dbReference type="Pfam" id="PF07715">
    <property type="entry name" value="Plug"/>
    <property type="match status" value="1"/>
</dbReference>
<keyword evidence="4 7" id="KW-0812">Transmembrane</keyword>
<dbReference type="InterPro" id="IPR039426">
    <property type="entry name" value="TonB-dep_rcpt-like"/>
</dbReference>
<evidence type="ECO:0000256" key="7">
    <source>
        <dbReference type="PROSITE-ProRule" id="PRU01360"/>
    </source>
</evidence>
<organism evidence="9 10">
    <name type="scientific">Candidatus Cryptobacteroides faecipullorum</name>
    <dbReference type="NCBI Taxonomy" id="2840764"/>
    <lineage>
        <taxon>Bacteria</taxon>
        <taxon>Pseudomonadati</taxon>
        <taxon>Bacteroidota</taxon>
        <taxon>Bacteroidia</taxon>
        <taxon>Bacteroidales</taxon>
        <taxon>Candidatus Cryptobacteroides</taxon>
    </lineage>
</organism>
<dbReference type="Proteomes" id="UP000823660">
    <property type="component" value="Unassembled WGS sequence"/>
</dbReference>
<dbReference type="GO" id="GO:0009279">
    <property type="term" value="C:cell outer membrane"/>
    <property type="evidence" value="ECO:0007669"/>
    <property type="project" value="UniProtKB-SubCell"/>
</dbReference>
<name>A0A9D9I7V2_9BACT</name>
<dbReference type="Gene3D" id="2.170.130.10">
    <property type="entry name" value="TonB-dependent receptor, plug domain"/>
    <property type="match status" value="1"/>
</dbReference>
<dbReference type="Gene3D" id="2.40.170.20">
    <property type="entry name" value="TonB-dependent receptor, beta-barrel domain"/>
    <property type="match status" value="1"/>
</dbReference>
<dbReference type="AlphaFoldDB" id="A0A9D9I7V2"/>
<comment type="similarity">
    <text evidence="7">Belongs to the TonB-dependent receptor family.</text>
</comment>
<evidence type="ECO:0000256" key="6">
    <source>
        <dbReference type="ARBA" id="ARBA00023237"/>
    </source>
</evidence>
<evidence type="ECO:0000256" key="1">
    <source>
        <dbReference type="ARBA" id="ARBA00004571"/>
    </source>
</evidence>
<evidence type="ECO:0000313" key="10">
    <source>
        <dbReference type="Proteomes" id="UP000823660"/>
    </source>
</evidence>
<keyword evidence="3 7" id="KW-1134">Transmembrane beta strand</keyword>
<accession>A0A9D9I7V2</accession>
<feature type="non-terminal residue" evidence="9">
    <location>
        <position position="1"/>
    </location>
</feature>
<keyword evidence="5 7" id="KW-0472">Membrane</keyword>
<comment type="subcellular location">
    <subcellularLocation>
        <location evidence="1 7">Cell outer membrane</location>
        <topology evidence="1 7">Multi-pass membrane protein</topology>
    </subcellularLocation>
</comment>
<reference evidence="9" key="1">
    <citation type="submission" date="2020-10" db="EMBL/GenBank/DDBJ databases">
        <authorList>
            <person name="Gilroy R."/>
        </authorList>
    </citation>
    <scope>NUCLEOTIDE SEQUENCE</scope>
    <source>
        <strain evidence="9">B1-15692</strain>
    </source>
</reference>
<keyword evidence="6 7" id="KW-0998">Cell outer membrane</keyword>
<evidence type="ECO:0000256" key="3">
    <source>
        <dbReference type="ARBA" id="ARBA00022452"/>
    </source>
</evidence>
<dbReference type="InterPro" id="IPR012910">
    <property type="entry name" value="Plug_dom"/>
</dbReference>
<gene>
    <name evidence="9" type="ORF">IAB99_06430</name>
</gene>
<dbReference type="InterPro" id="IPR036942">
    <property type="entry name" value="Beta-barrel_TonB_sf"/>
</dbReference>